<comment type="similarity">
    <text evidence="2">Belongs to the SAP domain-containing ribonucleoprotein family.</text>
</comment>
<keyword evidence="6" id="KW-1185">Reference proteome</keyword>
<dbReference type="PROSITE" id="PS50800">
    <property type="entry name" value="SAP"/>
    <property type="match status" value="1"/>
</dbReference>
<evidence type="ECO:0000256" key="3">
    <source>
        <dbReference type="SAM" id="MobiDB-lite"/>
    </source>
</evidence>
<evidence type="ECO:0000313" key="6">
    <source>
        <dbReference type="Proteomes" id="UP000275078"/>
    </source>
</evidence>
<proteinExistence type="inferred from homology"/>
<organism evidence="5 6">
    <name type="scientific">Ascobolus immersus RN42</name>
    <dbReference type="NCBI Taxonomy" id="1160509"/>
    <lineage>
        <taxon>Eukaryota</taxon>
        <taxon>Fungi</taxon>
        <taxon>Dikarya</taxon>
        <taxon>Ascomycota</taxon>
        <taxon>Pezizomycotina</taxon>
        <taxon>Pezizomycetes</taxon>
        <taxon>Pezizales</taxon>
        <taxon>Ascobolaceae</taxon>
        <taxon>Ascobolus</taxon>
    </lineage>
</organism>
<feature type="region of interest" description="Disordered" evidence="3">
    <location>
        <begin position="169"/>
        <end position="270"/>
    </location>
</feature>
<feature type="compositionally biased region" description="Acidic residues" evidence="3">
    <location>
        <begin position="214"/>
        <end position="227"/>
    </location>
</feature>
<protein>
    <recommendedName>
        <fullName evidence="4">SAP domain-containing protein</fullName>
    </recommendedName>
</protein>
<dbReference type="Pfam" id="PF02037">
    <property type="entry name" value="SAP"/>
    <property type="match status" value="1"/>
</dbReference>
<feature type="domain" description="SAP" evidence="4">
    <location>
        <begin position="138"/>
        <end position="172"/>
    </location>
</feature>
<dbReference type="GO" id="GO:0005634">
    <property type="term" value="C:nucleus"/>
    <property type="evidence" value="ECO:0007669"/>
    <property type="project" value="TreeGrafter"/>
</dbReference>
<dbReference type="InterPro" id="IPR036361">
    <property type="entry name" value="SAP_dom_sf"/>
</dbReference>
<gene>
    <name evidence="5" type="ORF">BJ508DRAFT_316402</name>
</gene>
<dbReference type="PANTHER" id="PTHR46551:SF1">
    <property type="entry name" value="SAP DOMAIN-CONTAINING RIBONUCLEOPROTEIN"/>
    <property type="match status" value="1"/>
</dbReference>
<dbReference type="Proteomes" id="UP000275078">
    <property type="component" value="Unassembled WGS sequence"/>
</dbReference>
<dbReference type="AlphaFoldDB" id="A0A3N4HBG2"/>
<name>A0A3N4HBG2_ASCIM</name>
<dbReference type="Gene3D" id="1.10.720.30">
    <property type="entry name" value="SAP domain"/>
    <property type="match status" value="1"/>
</dbReference>
<dbReference type="InterPro" id="IPR003034">
    <property type="entry name" value="SAP_dom"/>
</dbReference>
<dbReference type="SUPFAM" id="SSF68906">
    <property type="entry name" value="SAP domain"/>
    <property type="match status" value="1"/>
</dbReference>
<dbReference type="InterPro" id="IPR052240">
    <property type="entry name" value="SAP_domain_ribonucleoprotein"/>
</dbReference>
<accession>A0A3N4HBG2</accession>
<dbReference type="SMART" id="SM00513">
    <property type="entry name" value="SAP"/>
    <property type="match status" value="1"/>
</dbReference>
<dbReference type="GO" id="GO:0016973">
    <property type="term" value="P:poly(A)+ mRNA export from nucleus"/>
    <property type="evidence" value="ECO:0007669"/>
    <property type="project" value="TreeGrafter"/>
</dbReference>
<dbReference type="EMBL" id="ML120251">
    <property type="protein sequence ID" value="RPA70568.1"/>
    <property type="molecule type" value="Genomic_DNA"/>
</dbReference>
<sequence length="288" mass="32209">MQQAVPFDPLACNTHEQRSISMTSTIPRDLFKPGPAIHCVIEGHDNRIILHKEQYGSLGIILETLMSHLGVELSLDPRIIGLRLFVRGLNGRGSYMEVLDDERCLDDATDIGVVNGWEYEEEREISDTEDDNSETDNYDSMKVVDLKVILKSRSLPVSGKKAALIARLRDSDSNSNSPTTVDHKGARNNSQLAGHMPHPVIPTKRASNNSSADTDSELSDLPSDFEVEGSRKKRRNVGRKTLPPLTTGTTTAPPPRSRRSPLNPSRLDKTYNKDTSWLNWAMFRMIYL</sequence>
<reference evidence="5 6" key="1">
    <citation type="journal article" date="2018" name="Nat. Ecol. Evol.">
        <title>Pezizomycetes genomes reveal the molecular basis of ectomycorrhizal truffle lifestyle.</title>
        <authorList>
            <person name="Murat C."/>
            <person name="Payen T."/>
            <person name="Noel B."/>
            <person name="Kuo A."/>
            <person name="Morin E."/>
            <person name="Chen J."/>
            <person name="Kohler A."/>
            <person name="Krizsan K."/>
            <person name="Balestrini R."/>
            <person name="Da Silva C."/>
            <person name="Montanini B."/>
            <person name="Hainaut M."/>
            <person name="Levati E."/>
            <person name="Barry K.W."/>
            <person name="Belfiori B."/>
            <person name="Cichocki N."/>
            <person name="Clum A."/>
            <person name="Dockter R.B."/>
            <person name="Fauchery L."/>
            <person name="Guy J."/>
            <person name="Iotti M."/>
            <person name="Le Tacon F."/>
            <person name="Lindquist E.A."/>
            <person name="Lipzen A."/>
            <person name="Malagnac F."/>
            <person name="Mello A."/>
            <person name="Molinier V."/>
            <person name="Miyauchi S."/>
            <person name="Poulain J."/>
            <person name="Riccioni C."/>
            <person name="Rubini A."/>
            <person name="Sitrit Y."/>
            <person name="Splivallo R."/>
            <person name="Traeger S."/>
            <person name="Wang M."/>
            <person name="Zifcakova L."/>
            <person name="Wipf D."/>
            <person name="Zambonelli A."/>
            <person name="Paolocci F."/>
            <person name="Nowrousian M."/>
            <person name="Ottonello S."/>
            <person name="Baldrian P."/>
            <person name="Spatafora J.W."/>
            <person name="Henrissat B."/>
            <person name="Nagy L.G."/>
            <person name="Aury J.M."/>
            <person name="Wincker P."/>
            <person name="Grigoriev I.V."/>
            <person name="Bonfante P."/>
            <person name="Martin F.M."/>
        </authorList>
    </citation>
    <scope>NUCLEOTIDE SEQUENCE [LARGE SCALE GENOMIC DNA]</scope>
    <source>
        <strain evidence="5 6">RN42</strain>
    </source>
</reference>
<evidence type="ECO:0000256" key="1">
    <source>
        <dbReference type="ARBA" id="ARBA00022553"/>
    </source>
</evidence>
<evidence type="ECO:0000313" key="5">
    <source>
        <dbReference type="EMBL" id="RPA70568.1"/>
    </source>
</evidence>
<evidence type="ECO:0000259" key="4">
    <source>
        <dbReference type="PROSITE" id="PS50800"/>
    </source>
</evidence>
<dbReference type="OrthoDB" id="445357at2759"/>
<evidence type="ECO:0000256" key="2">
    <source>
        <dbReference type="ARBA" id="ARBA00046328"/>
    </source>
</evidence>
<keyword evidence="1" id="KW-0597">Phosphoprotein</keyword>
<dbReference type="PANTHER" id="PTHR46551">
    <property type="entry name" value="SAP DOMAIN-CONTAINING RIBONUCLEOPROTEIN"/>
    <property type="match status" value="1"/>
</dbReference>
<feature type="compositionally biased region" description="Low complexity" evidence="3">
    <location>
        <begin position="241"/>
        <end position="251"/>
    </location>
</feature>